<dbReference type="CDD" id="cd00751">
    <property type="entry name" value="thiolase"/>
    <property type="match status" value="1"/>
</dbReference>
<dbReference type="EC" id="2.3.1.9" evidence="2"/>
<evidence type="ECO:0000256" key="7">
    <source>
        <dbReference type="RuleBase" id="RU003557"/>
    </source>
</evidence>
<dbReference type="GO" id="GO:0003985">
    <property type="term" value="F:acetyl-CoA C-acetyltransferase activity"/>
    <property type="evidence" value="ECO:0007669"/>
    <property type="project" value="UniProtKB-EC"/>
</dbReference>
<evidence type="ECO:0000256" key="6">
    <source>
        <dbReference type="PIRSR" id="PIRSR000429-1"/>
    </source>
</evidence>
<dbReference type="AlphaFoldDB" id="A0A0R1VTL1"/>
<evidence type="ECO:0000256" key="5">
    <source>
        <dbReference type="ARBA" id="ARBA00030755"/>
    </source>
</evidence>
<dbReference type="Proteomes" id="UP000051315">
    <property type="component" value="Unassembled WGS sequence"/>
</dbReference>
<feature type="domain" description="Thiolase C-terminal" evidence="9">
    <location>
        <begin position="274"/>
        <end position="392"/>
    </location>
</feature>
<comment type="caution">
    <text evidence="10">The sequence shown here is derived from an EMBL/GenBank/DDBJ whole genome shotgun (WGS) entry which is preliminary data.</text>
</comment>
<evidence type="ECO:0000259" key="9">
    <source>
        <dbReference type="Pfam" id="PF02803"/>
    </source>
</evidence>
<dbReference type="PANTHER" id="PTHR18919:SF107">
    <property type="entry name" value="ACETYL-COA ACETYLTRANSFERASE, CYTOSOLIC"/>
    <property type="match status" value="1"/>
</dbReference>
<evidence type="ECO:0000256" key="3">
    <source>
        <dbReference type="ARBA" id="ARBA00022679"/>
    </source>
</evidence>
<evidence type="ECO:0000313" key="11">
    <source>
        <dbReference type="Proteomes" id="UP000051315"/>
    </source>
</evidence>
<dbReference type="PROSITE" id="PS00737">
    <property type="entry name" value="THIOLASE_2"/>
    <property type="match status" value="1"/>
</dbReference>
<dbReference type="InterPro" id="IPR020613">
    <property type="entry name" value="Thiolase_CS"/>
</dbReference>
<dbReference type="STRING" id="1423735.FC15_GL001848"/>
<evidence type="ECO:0000256" key="4">
    <source>
        <dbReference type="ARBA" id="ARBA00023315"/>
    </source>
</evidence>
<evidence type="ECO:0000259" key="8">
    <source>
        <dbReference type="Pfam" id="PF00108"/>
    </source>
</evidence>
<evidence type="ECO:0000256" key="2">
    <source>
        <dbReference type="ARBA" id="ARBA00012705"/>
    </source>
</evidence>
<evidence type="ECO:0000256" key="1">
    <source>
        <dbReference type="ARBA" id="ARBA00010982"/>
    </source>
</evidence>
<dbReference type="InterPro" id="IPR020617">
    <property type="entry name" value="Thiolase_C"/>
</dbReference>
<feature type="active site" description="Acyl-thioester intermediate" evidence="6">
    <location>
        <position position="94"/>
    </location>
</feature>
<dbReference type="InterPro" id="IPR016039">
    <property type="entry name" value="Thiolase-like"/>
</dbReference>
<proteinExistence type="inferred from homology"/>
<name>A0A0R1VTL1_9LACO</name>
<keyword evidence="4 7" id="KW-0012">Acyltransferase</keyword>
<accession>A0A0R1VTL1</accession>
<dbReference type="PROSITE" id="PS00098">
    <property type="entry name" value="THIOLASE_1"/>
    <property type="match status" value="1"/>
</dbReference>
<feature type="domain" description="Thiolase N-terminal" evidence="8">
    <location>
        <begin position="11"/>
        <end position="264"/>
    </location>
</feature>
<dbReference type="NCBIfam" id="TIGR01930">
    <property type="entry name" value="AcCoA-C-Actrans"/>
    <property type="match status" value="1"/>
</dbReference>
<dbReference type="Gene3D" id="3.40.47.10">
    <property type="match status" value="2"/>
</dbReference>
<comment type="similarity">
    <text evidence="1 7">Belongs to the thiolase-like superfamily. Thiolase family.</text>
</comment>
<feature type="active site" description="Proton acceptor" evidence="6">
    <location>
        <position position="381"/>
    </location>
</feature>
<evidence type="ECO:0000313" key="10">
    <source>
        <dbReference type="EMBL" id="KRM09050.1"/>
    </source>
</evidence>
<dbReference type="EMBL" id="AZFX01000060">
    <property type="protein sequence ID" value="KRM09050.1"/>
    <property type="molecule type" value="Genomic_DNA"/>
</dbReference>
<gene>
    <name evidence="10" type="ORF">FC15_GL001848</name>
</gene>
<dbReference type="InterPro" id="IPR020610">
    <property type="entry name" value="Thiolase_AS"/>
</dbReference>
<protein>
    <recommendedName>
        <fullName evidence="2">acetyl-CoA C-acetyltransferase</fullName>
        <ecNumber evidence="2">2.3.1.9</ecNumber>
    </recommendedName>
    <alternativeName>
        <fullName evidence="5">Acetoacetyl-CoA thiolase</fullName>
    </alternativeName>
</protein>
<sequence>MQEEFYFLEKIVIVAAKRTPIGKFRGQFKQMSAVELGIACLNGILSEQPIADQIDQVLIGNVLGAGLGQNPARQIAMGSGLPNRVTATTINDVCGSSLKALHYAQLSLLSGEANVVVAGGVESMSNAPLLLQRPDKKQPVDRQGLLIDSLFADGLTDAMTQEAMGKEIEQLVAQRHYTRQQQDDYANRSQQKAAKAAADQLFDAEIVPIRVDDQWLTHDESVRSATTLEGLAALRPSFAADGTITAGNASPLNDGASMVVLTTASYAQTQHWPILAAVGEFSEVGVASPDFGIAPIQAIQNVLTKAHLQVTDIDRYELNEAFAAQAIAVQEGAKIPVERLNVTGGAIALGHPLGATGTRLIVTLAHALQRDDKQHGIATLCIGGGQGIAVHLTREG</sequence>
<dbReference type="OrthoDB" id="9764892at2"/>
<dbReference type="Pfam" id="PF02803">
    <property type="entry name" value="Thiolase_C"/>
    <property type="match status" value="1"/>
</dbReference>
<keyword evidence="11" id="KW-1185">Reference proteome</keyword>
<dbReference type="Pfam" id="PF00108">
    <property type="entry name" value="Thiolase_N"/>
    <property type="match status" value="1"/>
</dbReference>
<dbReference type="InterPro" id="IPR020616">
    <property type="entry name" value="Thiolase_N"/>
</dbReference>
<keyword evidence="3 7" id="KW-0808">Transferase</keyword>
<dbReference type="PATRIC" id="fig|1423735.3.peg.1921"/>
<dbReference type="SUPFAM" id="SSF53901">
    <property type="entry name" value="Thiolase-like"/>
    <property type="match status" value="2"/>
</dbReference>
<feature type="active site" description="Proton acceptor" evidence="6">
    <location>
        <position position="351"/>
    </location>
</feature>
<dbReference type="PROSITE" id="PS00099">
    <property type="entry name" value="THIOLASE_3"/>
    <property type="match status" value="1"/>
</dbReference>
<dbReference type="InterPro" id="IPR002155">
    <property type="entry name" value="Thiolase"/>
</dbReference>
<dbReference type="PANTHER" id="PTHR18919">
    <property type="entry name" value="ACETYL-COA C-ACYLTRANSFERASE"/>
    <property type="match status" value="1"/>
</dbReference>
<organism evidence="10 11">
    <name type="scientific">Lapidilactobacillus concavus DSM 17758</name>
    <dbReference type="NCBI Taxonomy" id="1423735"/>
    <lineage>
        <taxon>Bacteria</taxon>
        <taxon>Bacillati</taxon>
        <taxon>Bacillota</taxon>
        <taxon>Bacilli</taxon>
        <taxon>Lactobacillales</taxon>
        <taxon>Lactobacillaceae</taxon>
        <taxon>Lapidilactobacillus</taxon>
    </lineage>
</organism>
<reference evidence="10 11" key="1">
    <citation type="journal article" date="2015" name="Genome Announc.">
        <title>Expanding the biotechnology potential of lactobacilli through comparative genomics of 213 strains and associated genera.</title>
        <authorList>
            <person name="Sun Z."/>
            <person name="Harris H.M."/>
            <person name="McCann A."/>
            <person name="Guo C."/>
            <person name="Argimon S."/>
            <person name="Zhang W."/>
            <person name="Yang X."/>
            <person name="Jeffery I.B."/>
            <person name="Cooney J.C."/>
            <person name="Kagawa T.F."/>
            <person name="Liu W."/>
            <person name="Song Y."/>
            <person name="Salvetti E."/>
            <person name="Wrobel A."/>
            <person name="Rasinkangas P."/>
            <person name="Parkhill J."/>
            <person name="Rea M.C."/>
            <person name="O'Sullivan O."/>
            <person name="Ritari J."/>
            <person name="Douillard F.P."/>
            <person name="Paul Ross R."/>
            <person name="Yang R."/>
            <person name="Briner A.E."/>
            <person name="Felis G.E."/>
            <person name="de Vos W.M."/>
            <person name="Barrangou R."/>
            <person name="Klaenhammer T.R."/>
            <person name="Caufield P.W."/>
            <person name="Cui Y."/>
            <person name="Zhang H."/>
            <person name="O'Toole P.W."/>
        </authorList>
    </citation>
    <scope>NUCLEOTIDE SEQUENCE [LARGE SCALE GENOMIC DNA]</scope>
    <source>
        <strain evidence="10 11">DSM 17758</strain>
    </source>
</reference>
<dbReference type="InterPro" id="IPR020615">
    <property type="entry name" value="Thiolase_acyl_enz_int_AS"/>
</dbReference>
<dbReference type="PIRSF" id="PIRSF000429">
    <property type="entry name" value="Ac-CoA_Ac_transf"/>
    <property type="match status" value="1"/>
</dbReference>